<reference evidence="10" key="1">
    <citation type="submission" date="2016-12" db="EMBL/GenBank/DDBJ databases">
        <title>The genomes of Aspergillus section Nigri reveals drivers in fungal speciation.</title>
        <authorList>
            <consortium name="DOE Joint Genome Institute"/>
            <person name="Vesth T.C."/>
            <person name="Nybo J."/>
            <person name="Theobald S."/>
            <person name="Brandl J."/>
            <person name="Frisvad J.C."/>
            <person name="Nielsen K.F."/>
            <person name="Lyhne E.K."/>
            <person name="Kogle M.E."/>
            <person name="Kuo A."/>
            <person name="Riley R."/>
            <person name="Clum A."/>
            <person name="Nolan M."/>
            <person name="Lipzen A."/>
            <person name="Salamov A."/>
            <person name="Henrissat B."/>
            <person name="Wiebenga A."/>
            <person name="De vries R.P."/>
            <person name="Grigoriev I.V."/>
            <person name="Mortensen U.H."/>
            <person name="Andersen M.R."/>
            <person name="Baker S.E."/>
        </authorList>
    </citation>
    <scope>NUCLEOTIDE SEQUENCE</scope>
    <source>
        <strain evidence="10">CBS 122712</strain>
    </source>
</reference>
<keyword evidence="3 8" id="KW-0349">Heme</keyword>
<comment type="caution">
    <text evidence="10">The sequence shown here is derived from an EMBL/GenBank/DDBJ whole genome shotgun (WGS) entry which is preliminary data.</text>
</comment>
<evidence type="ECO:0000256" key="8">
    <source>
        <dbReference type="PIRSR" id="PIRSR602401-1"/>
    </source>
</evidence>
<gene>
    <name evidence="10" type="ORF">BO83DRAFT_447667</name>
</gene>
<dbReference type="GeneID" id="37058616"/>
<dbReference type="PRINTS" id="PR00463">
    <property type="entry name" value="EP450I"/>
</dbReference>
<keyword evidence="4 8" id="KW-0479">Metal-binding</keyword>
<dbReference type="PRINTS" id="PR00385">
    <property type="entry name" value="P450"/>
</dbReference>
<keyword evidence="5 9" id="KW-0560">Oxidoreductase</keyword>
<keyword evidence="11" id="KW-1185">Reference proteome</keyword>
<evidence type="ECO:0000256" key="3">
    <source>
        <dbReference type="ARBA" id="ARBA00022617"/>
    </source>
</evidence>
<evidence type="ECO:0000256" key="5">
    <source>
        <dbReference type="ARBA" id="ARBA00023002"/>
    </source>
</evidence>
<dbReference type="Pfam" id="PF00067">
    <property type="entry name" value="p450"/>
    <property type="match status" value="1"/>
</dbReference>
<protein>
    <submittedName>
        <fullName evidence="10">Cytochrome P450</fullName>
    </submittedName>
</protein>
<comment type="cofactor">
    <cofactor evidence="1 8">
        <name>heme</name>
        <dbReference type="ChEBI" id="CHEBI:30413"/>
    </cofactor>
</comment>
<proteinExistence type="inferred from homology"/>
<dbReference type="VEuPathDB" id="FungiDB:BO83DRAFT_447667"/>
<sequence>MPVDTIVYSVFAVGAVYLASRALYELCWSPLAHIPGPKLAACTRLYEFFYDVICHGQYTFKIAELHKIYGPVIRISPREIHIHDPDYYETVYSTNEPRNKDPWFTSHFGVDESAFSALDHRLHRPRRALTASYFAKARIDRIQPLIRRNLTKLISQLDAYAHSGKHLKVEVPYSCFTVDVITEYTSYRSFGYLDTTEMVPMYQTIRDMVEIGMLSRHLPGFFHLLAQTGARCIAAVYPKLLPVMEFRMKCVQEVVFMWNQSKQSKMHVSHTENSEPAVLPELISRAPSNPDITEERVLHEFITMVAAGTETTAHTLTVCTFHVLNNEHILRKLRVELDNTFSRDVELDLQTLEQLPYLTGIIYESLRLSYGFPHRLQRISPIEPLKYKDIVIPPNTSVSMSSALMHHDERVFPQSHEFIPERWTKLNERKRLNRYLVSFSKGSRQCIGINLAFAELYLAVATVFRRYDMKLYDTTLDDVRLHSDMILPHAKKGSKGVRVILRRLRS</sequence>
<dbReference type="GO" id="GO:0020037">
    <property type="term" value="F:heme binding"/>
    <property type="evidence" value="ECO:0007669"/>
    <property type="project" value="InterPro"/>
</dbReference>
<dbReference type="AlphaFoldDB" id="A0A317VG39"/>
<evidence type="ECO:0000313" key="10">
    <source>
        <dbReference type="EMBL" id="PWY70790.1"/>
    </source>
</evidence>
<keyword evidence="7 9" id="KW-0503">Monooxygenase</keyword>
<evidence type="ECO:0000313" key="11">
    <source>
        <dbReference type="Proteomes" id="UP000246171"/>
    </source>
</evidence>
<dbReference type="Proteomes" id="UP000246171">
    <property type="component" value="Unassembled WGS sequence"/>
</dbReference>
<dbReference type="GO" id="GO:0005506">
    <property type="term" value="F:iron ion binding"/>
    <property type="evidence" value="ECO:0007669"/>
    <property type="project" value="InterPro"/>
</dbReference>
<dbReference type="SUPFAM" id="SSF48264">
    <property type="entry name" value="Cytochrome P450"/>
    <property type="match status" value="1"/>
</dbReference>
<dbReference type="RefSeq" id="XP_025387127.1">
    <property type="nucleotide sequence ID" value="XM_025536654.1"/>
</dbReference>
<evidence type="ECO:0000256" key="2">
    <source>
        <dbReference type="ARBA" id="ARBA00010617"/>
    </source>
</evidence>
<feature type="binding site" description="axial binding residue" evidence="8">
    <location>
        <position position="446"/>
    </location>
    <ligand>
        <name>heme</name>
        <dbReference type="ChEBI" id="CHEBI:30413"/>
    </ligand>
    <ligandPart>
        <name>Fe</name>
        <dbReference type="ChEBI" id="CHEBI:18248"/>
    </ligandPart>
</feature>
<dbReference type="OrthoDB" id="3945418at2759"/>
<evidence type="ECO:0000256" key="6">
    <source>
        <dbReference type="ARBA" id="ARBA00023004"/>
    </source>
</evidence>
<dbReference type="InterPro" id="IPR001128">
    <property type="entry name" value="Cyt_P450"/>
</dbReference>
<dbReference type="PROSITE" id="PS00086">
    <property type="entry name" value="CYTOCHROME_P450"/>
    <property type="match status" value="1"/>
</dbReference>
<dbReference type="InterPro" id="IPR050121">
    <property type="entry name" value="Cytochrome_P450_monoxygenase"/>
</dbReference>
<evidence type="ECO:0000256" key="9">
    <source>
        <dbReference type="RuleBase" id="RU000461"/>
    </source>
</evidence>
<accession>A0A317VG39</accession>
<name>A0A317VG39_ASPEC</name>
<evidence type="ECO:0000256" key="1">
    <source>
        <dbReference type="ARBA" id="ARBA00001971"/>
    </source>
</evidence>
<comment type="similarity">
    <text evidence="2 9">Belongs to the cytochrome P450 family.</text>
</comment>
<dbReference type="InterPro" id="IPR036396">
    <property type="entry name" value="Cyt_P450_sf"/>
</dbReference>
<dbReference type="GO" id="GO:0004497">
    <property type="term" value="F:monooxygenase activity"/>
    <property type="evidence" value="ECO:0007669"/>
    <property type="project" value="UniProtKB-KW"/>
</dbReference>
<dbReference type="CDD" id="cd11062">
    <property type="entry name" value="CYP58-like"/>
    <property type="match status" value="1"/>
</dbReference>
<dbReference type="InterPro" id="IPR002401">
    <property type="entry name" value="Cyt_P450_E_grp-I"/>
</dbReference>
<dbReference type="EMBL" id="MSFU01000016">
    <property type="protein sequence ID" value="PWY70790.1"/>
    <property type="molecule type" value="Genomic_DNA"/>
</dbReference>
<dbReference type="PANTHER" id="PTHR24305">
    <property type="entry name" value="CYTOCHROME P450"/>
    <property type="match status" value="1"/>
</dbReference>
<dbReference type="Gene3D" id="1.10.630.10">
    <property type="entry name" value="Cytochrome P450"/>
    <property type="match status" value="1"/>
</dbReference>
<evidence type="ECO:0000256" key="4">
    <source>
        <dbReference type="ARBA" id="ARBA00022723"/>
    </source>
</evidence>
<keyword evidence="6 8" id="KW-0408">Iron</keyword>
<evidence type="ECO:0000256" key="7">
    <source>
        <dbReference type="ARBA" id="ARBA00023033"/>
    </source>
</evidence>
<dbReference type="PANTHER" id="PTHR24305:SF157">
    <property type="entry name" value="N-ACETYLTRYPTOPHAN 6-HYDROXYLASE IVOC-RELATED"/>
    <property type="match status" value="1"/>
</dbReference>
<organism evidence="10 11">
    <name type="scientific">Aspergillus eucalypticola (strain CBS 122712 / IBT 29274)</name>
    <dbReference type="NCBI Taxonomy" id="1448314"/>
    <lineage>
        <taxon>Eukaryota</taxon>
        <taxon>Fungi</taxon>
        <taxon>Dikarya</taxon>
        <taxon>Ascomycota</taxon>
        <taxon>Pezizomycotina</taxon>
        <taxon>Eurotiomycetes</taxon>
        <taxon>Eurotiomycetidae</taxon>
        <taxon>Eurotiales</taxon>
        <taxon>Aspergillaceae</taxon>
        <taxon>Aspergillus</taxon>
        <taxon>Aspergillus subgen. Circumdati</taxon>
    </lineage>
</organism>
<dbReference type="InterPro" id="IPR017972">
    <property type="entry name" value="Cyt_P450_CS"/>
</dbReference>
<dbReference type="GO" id="GO:0016705">
    <property type="term" value="F:oxidoreductase activity, acting on paired donors, with incorporation or reduction of molecular oxygen"/>
    <property type="evidence" value="ECO:0007669"/>
    <property type="project" value="InterPro"/>
</dbReference>